<dbReference type="Proteomes" id="UP000293902">
    <property type="component" value="Chromosome"/>
</dbReference>
<keyword evidence="5" id="KW-1185">Reference proteome</keyword>
<organism evidence="3 4">
    <name type="scientific">Desulfobacter hydrogenophilus</name>
    <dbReference type="NCBI Taxonomy" id="2291"/>
    <lineage>
        <taxon>Bacteria</taxon>
        <taxon>Pseudomonadati</taxon>
        <taxon>Thermodesulfobacteriota</taxon>
        <taxon>Desulfobacteria</taxon>
        <taxon>Desulfobacterales</taxon>
        <taxon>Desulfobacteraceae</taxon>
        <taxon>Desulfobacter</taxon>
    </lineage>
</organism>
<dbReference type="AlphaFoldDB" id="A0A328F7S6"/>
<feature type="region of interest" description="Disordered" evidence="1">
    <location>
        <begin position="39"/>
        <end position="62"/>
    </location>
</feature>
<dbReference type="Pfam" id="PF12669">
    <property type="entry name" value="FeoB_associated"/>
    <property type="match status" value="1"/>
</dbReference>
<proteinExistence type="predicted"/>
<evidence type="ECO:0000313" key="3">
    <source>
        <dbReference type="EMBL" id="RAM00256.1"/>
    </source>
</evidence>
<protein>
    <submittedName>
        <fullName evidence="2">FeoB-associated Cys-rich membrane protein</fullName>
    </submittedName>
</protein>
<gene>
    <name evidence="3" type="ORF">DO021_20030</name>
    <name evidence="2" type="ORF">EYB58_21100</name>
</gene>
<dbReference type="RefSeq" id="WP_111959981.1">
    <property type="nucleotide sequence ID" value="NZ_CP036313.1"/>
</dbReference>
<evidence type="ECO:0000313" key="4">
    <source>
        <dbReference type="Proteomes" id="UP000248798"/>
    </source>
</evidence>
<reference evidence="3 4" key="1">
    <citation type="submission" date="2018-06" db="EMBL/GenBank/DDBJ databases">
        <title>Complete Genome Sequence of Desulfobacter hydrogenophilus (DSM3380).</title>
        <authorList>
            <person name="Marietou A."/>
            <person name="Schreiber L."/>
            <person name="Marshall I."/>
            <person name="Jorgensen B."/>
        </authorList>
    </citation>
    <scope>NUCLEOTIDE SEQUENCE [LARGE SCALE GENOMIC DNA]</scope>
    <source>
        <strain evidence="3 4">DSM 3380</strain>
    </source>
</reference>
<sequence>MIGNLIVVLIVFCAVFYLYRHWKKISDPDSPSCGGCGGCQGSKPNNRNTIFKSMEDAEKKEE</sequence>
<dbReference type="Proteomes" id="UP000248798">
    <property type="component" value="Unassembled WGS sequence"/>
</dbReference>
<evidence type="ECO:0000256" key="1">
    <source>
        <dbReference type="SAM" id="MobiDB-lite"/>
    </source>
</evidence>
<dbReference type="EMBL" id="CP036313">
    <property type="protein sequence ID" value="QBH15196.1"/>
    <property type="molecule type" value="Genomic_DNA"/>
</dbReference>
<dbReference type="EMBL" id="QLNI01000055">
    <property type="protein sequence ID" value="RAM00256.1"/>
    <property type="molecule type" value="Genomic_DNA"/>
</dbReference>
<accession>A0A328F7S6</accession>
<evidence type="ECO:0000313" key="2">
    <source>
        <dbReference type="EMBL" id="QBH15196.1"/>
    </source>
</evidence>
<evidence type="ECO:0000313" key="5">
    <source>
        <dbReference type="Proteomes" id="UP000293902"/>
    </source>
</evidence>
<name>A0A328F7S6_9BACT</name>
<reference evidence="2 5" key="2">
    <citation type="submission" date="2019-02" db="EMBL/GenBank/DDBJ databases">
        <title>Complete genome sequence of Desulfobacter hydrogenophilus AcRS1.</title>
        <authorList>
            <person name="Marietou A."/>
            <person name="Lund M.B."/>
            <person name="Marshall I.P.G."/>
            <person name="Schreiber L."/>
            <person name="Jorgensen B."/>
        </authorList>
    </citation>
    <scope>NUCLEOTIDE SEQUENCE [LARGE SCALE GENOMIC DNA]</scope>
    <source>
        <strain evidence="2 5">AcRS1</strain>
    </source>
</reference>
<feature type="compositionally biased region" description="Basic and acidic residues" evidence="1">
    <location>
        <begin position="53"/>
        <end position="62"/>
    </location>
</feature>